<evidence type="ECO:0000313" key="1">
    <source>
        <dbReference type="EMBL" id="AUM14352.1"/>
    </source>
</evidence>
<dbReference type="OrthoDB" id="9827888at2"/>
<dbReference type="PROSITE" id="PS51257">
    <property type="entry name" value="PROKAR_LIPOPROTEIN"/>
    <property type="match status" value="1"/>
</dbReference>
<dbReference type="AlphaFoldDB" id="A0A2K9LPY3"/>
<organism evidence="1 2">
    <name type="scientific">Ketobacter alkanivorans</name>
    <dbReference type="NCBI Taxonomy" id="1917421"/>
    <lineage>
        <taxon>Bacteria</taxon>
        <taxon>Pseudomonadati</taxon>
        <taxon>Pseudomonadota</taxon>
        <taxon>Gammaproteobacteria</taxon>
        <taxon>Pseudomonadales</taxon>
        <taxon>Ketobacteraceae</taxon>
        <taxon>Ketobacter</taxon>
    </lineage>
</organism>
<proteinExistence type="predicted"/>
<dbReference type="Proteomes" id="UP000235116">
    <property type="component" value="Chromosome"/>
</dbReference>
<name>A0A2K9LPY3_9GAMM</name>
<sequence>MVKNIAFAGVAVSLLAGCSLFGEFAPAEDQGYFEPKSAAAQDPYWQRFYELEQEIARLKAKLGEPSTPVAAQASPQASESVADDFLARLRQKADQAVKVIDKAIASIDQLPVQQPNQDPAPSHEVDYAVTEISPQIAVAGSVQRNREGDVVTQVTYTQSRQPQYNYSLVYIYPEPKPWNDMWDKLEAANEQDKWRGSNPDKPSYFIYVGAYLHEGDAVKRHDSLVTILGEGPQVRTNVQSAALAAN</sequence>
<dbReference type="RefSeq" id="WP_101895726.1">
    <property type="nucleotide sequence ID" value="NZ_CP022684.1"/>
</dbReference>
<gene>
    <name evidence="1" type="ORF">Kalk_18820</name>
</gene>
<dbReference type="KEGG" id="kak:Kalk_18820"/>
<reference evidence="2" key="1">
    <citation type="submission" date="2017-08" db="EMBL/GenBank/DDBJ databases">
        <title>Direct submision.</title>
        <authorList>
            <person name="Kim S.-J."/>
            <person name="Rhee S.-K."/>
        </authorList>
    </citation>
    <scope>NUCLEOTIDE SEQUENCE [LARGE SCALE GENOMIC DNA]</scope>
    <source>
        <strain evidence="2">GI5</strain>
    </source>
</reference>
<evidence type="ECO:0000313" key="2">
    <source>
        <dbReference type="Proteomes" id="UP000235116"/>
    </source>
</evidence>
<protein>
    <submittedName>
        <fullName evidence="1">Uncharacterized protein</fullName>
    </submittedName>
</protein>
<keyword evidence="2" id="KW-1185">Reference proteome</keyword>
<accession>A0A2K9LPY3</accession>
<dbReference type="EMBL" id="CP022684">
    <property type="protein sequence ID" value="AUM14352.1"/>
    <property type="molecule type" value="Genomic_DNA"/>
</dbReference>